<dbReference type="WBParaSite" id="ACRNAN_scaffold1118.g24772.t1">
    <property type="protein sequence ID" value="ACRNAN_scaffold1118.g24772.t1"/>
    <property type="gene ID" value="ACRNAN_scaffold1118.g24772"/>
</dbReference>
<evidence type="ECO:0000256" key="6">
    <source>
        <dbReference type="SAM" id="Phobius"/>
    </source>
</evidence>
<dbReference type="InterPro" id="IPR006043">
    <property type="entry name" value="NCS2"/>
</dbReference>
<dbReference type="AlphaFoldDB" id="A0A914CJV2"/>
<name>A0A914CJV2_9BILA</name>
<keyword evidence="4 6" id="KW-1133">Transmembrane helix</keyword>
<dbReference type="Proteomes" id="UP000887540">
    <property type="component" value="Unplaced"/>
</dbReference>
<feature type="transmembrane region" description="Helical" evidence="6">
    <location>
        <begin position="78"/>
        <end position="97"/>
    </location>
</feature>
<dbReference type="GO" id="GO:0022857">
    <property type="term" value="F:transmembrane transporter activity"/>
    <property type="evidence" value="ECO:0007669"/>
    <property type="project" value="InterPro"/>
</dbReference>
<accession>A0A914CJV2</accession>
<dbReference type="GO" id="GO:0016020">
    <property type="term" value="C:membrane"/>
    <property type="evidence" value="ECO:0007669"/>
    <property type="project" value="UniProtKB-SubCell"/>
</dbReference>
<keyword evidence="5 6" id="KW-0472">Membrane</keyword>
<protein>
    <submittedName>
        <fullName evidence="8">Uncharacterized protein</fullName>
    </submittedName>
</protein>
<organism evidence="7 8">
    <name type="scientific">Acrobeloides nanus</name>
    <dbReference type="NCBI Taxonomy" id="290746"/>
    <lineage>
        <taxon>Eukaryota</taxon>
        <taxon>Metazoa</taxon>
        <taxon>Ecdysozoa</taxon>
        <taxon>Nematoda</taxon>
        <taxon>Chromadorea</taxon>
        <taxon>Rhabditida</taxon>
        <taxon>Tylenchina</taxon>
        <taxon>Cephalobomorpha</taxon>
        <taxon>Cephaloboidea</taxon>
        <taxon>Cephalobidae</taxon>
        <taxon>Acrobeloides</taxon>
    </lineage>
</organism>
<evidence type="ECO:0000313" key="8">
    <source>
        <dbReference type="WBParaSite" id="ACRNAN_scaffold1118.g24772.t1"/>
    </source>
</evidence>
<comment type="subcellular location">
    <subcellularLocation>
        <location evidence="1">Membrane</location>
        <topology evidence="1">Multi-pass membrane protein</topology>
    </subcellularLocation>
</comment>
<proteinExistence type="inferred from homology"/>
<evidence type="ECO:0000256" key="2">
    <source>
        <dbReference type="ARBA" id="ARBA00008821"/>
    </source>
</evidence>
<dbReference type="Pfam" id="PF00860">
    <property type="entry name" value="Xan_ur_permease"/>
    <property type="match status" value="1"/>
</dbReference>
<sequence length="103" mass="11158">MAKVASSEHINISIPKYSDEPNRPISKGLPLIFRANDVPKWHTSILLAFQQTMVCMPGIFVFPYIIADNVCAGLAGTAIRAQLISTTFIITGIATILQTTLGL</sequence>
<evidence type="ECO:0000256" key="5">
    <source>
        <dbReference type="ARBA" id="ARBA00023136"/>
    </source>
</evidence>
<keyword evidence="7" id="KW-1185">Reference proteome</keyword>
<keyword evidence="3 6" id="KW-0812">Transmembrane</keyword>
<evidence type="ECO:0000313" key="7">
    <source>
        <dbReference type="Proteomes" id="UP000887540"/>
    </source>
</evidence>
<evidence type="ECO:0000256" key="4">
    <source>
        <dbReference type="ARBA" id="ARBA00022989"/>
    </source>
</evidence>
<reference evidence="8" key="1">
    <citation type="submission" date="2022-11" db="UniProtKB">
        <authorList>
            <consortium name="WormBaseParasite"/>
        </authorList>
    </citation>
    <scope>IDENTIFICATION</scope>
</reference>
<comment type="similarity">
    <text evidence="2">Belongs to the nucleobase:cation symporter-2 (NCS2) (TC 2.A.40) family.</text>
</comment>
<evidence type="ECO:0000256" key="3">
    <source>
        <dbReference type="ARBA" id="ARBA00022692"/>
    </source>
</evidence>
<evidence type="ECO:0000256" key="1">
    <source>
        <dbReference type="ARBA" id="ARBA00004141"/>
    </source>
</evidence>
<dbReference type="PANTHER" id="PTHR11119">
    <property type="entry name" value="XANTHINE-URACIL / VITAMIN C PERMEASE FAMILY MEMBER"/>
    <property type="match status" value="1"/>
</dbReference>
<feature type="transmembrane region" description="Helical" evidence="6">
    <location>
        <begin position="44"/>
        <end position="66"/>
    </location>
</feature>